<dbReference type="OrthoDB" id="9813469at2"/>
<dbReference type="Gene3D" id="3.20.20.70">
    <property type="entry name" value="Aldolase class I"/>
    <property type="match status" value="1"/>
</dbReference>
<gene>
    <name evidence="1" type="ORF">ATB98_24150</name>
</gene>
<dbReference type="RefSeq" id="WP_066870599.1">
    <property type="nucleotide sequence ID" value="NZ_LNQB01000061.1"/>
</dbReference>
<dbReference type="SUPFAM" id="SSF51569">
    <property type="entry name" value="Aldolase"/>
    <property type="match status" value="1"/>
</dbReference>
<sequence>MSVRDRLFLDKGLEGEKDGVQLLKPIPDFDPLLARAAEKGIFGTKMRLMIANADPVGIAAVVKQQFAIGRQILQRGLVPIIDPEVLIKSQTKERAEAILLEESLGSLQDSITIRR</sequence>
<dbReference type="Proteomes" id="UP000078507">
    <property type="component" value="Unassembled WGS sequence"/>
</dbReference>
<evidence type="ECO:0000313" key="2">
    <source>
        <dbReference type="Proteomes" id="UP000078507"/>
    </source>
</evidence>
<organism evidence="1 2">
    <name type="scientific">Sinorhizobium saheli</name>
    <dbReference type="NCBI Taxonomy" id="36856"/>
    <lineage>
        <taxon>Bacteria</taxon>
        <taxon>Pseudomonadati</taxon>
        <taxon>Pseudomonadota</taxon>
        <taxon>Alphaproteobacteria</taxon>
        <taxon>Hyphomicrobiales</taxon>
        <taxon>Rhizobiaceae</taxon>
        <taxon>Sinorhizobium/Ensifer group</taxon>
        <taxon>Sinorhizobium</taxon>
    </lineage>
</organism>
<dbReference type="InterPro" id="IPR013785">
    <property type="entry name" value="Aldolase_TIM"/>
</dbReference>
<dbReference type="EMBL" id="LNQB01000061">
    <property type="protein sequence ID" value="OAP48445.1"/>
    <property type="molecule type" value="Genomic_DNA"/>
</dbReference>
<proteinExistence type="predicted"/>
<comment type="caution">
    <text evidence="1">The sequence shown here is derived from an EMBL/GenBank/DDBJ whole genome shotgun (WGS) entry which is preliminary data.</text>
</comment>
<keyword evidence="2" id="KW-1185">Reference proteome</keyword>
<name>A0A178YNV4_SINSA</name>
<accession>A0A178YNV4</accession>
<protein>
    <submittedName>
        <fullName evidence="1">Uncharacterized protein</fullName>
    </submittedName>
</protein>
<dbReference type="AlphaFoldDB" id="A0A178YNV4"/>
<evidence type="ECO:0000313" key="1">
    <source>
        <dbReference type="EMBL" id="OAP48445.1"/>
    </source>
</evidence>
<reference evidence="1 2" key="1">
    <citation type="submission" date="2015-11" db="EMBL/GenBank/DDBJ databases">
        <title>Ensifer anhuiense sp. nov., an effective nitrogen fixation bacterium with Glycine soja.</title>
        <authorList>
            <person name="Yan H."/>
            <person name="Chen W."/>
        </authorList>
    </citation>
    <scope>NUCLEOTIDE SEQUENCE [LARGE SCALE GENOMIC DNA]</scope>
    <source>
        <strain evidence="1 2">LMG 7837</strain>
    </source>
</reference>
<dbReference type="STRING" id="36856.ATB98_24150"/>